<dbReference type="UniPathway" id="UPA00668"/>
<dbReference type="Pfam" id="PF17863">
    <property type="entry name" value="AAA_lid_2"/>
    <property type="match status" value="1"/>
</dbReference>
<dbReference type="SUPFAM" id="SSF53300">
    <property type="entry name" value="vWA-like"/>
    <property type="match status" value="1"/>
</dbReference>
<dbReference type="SUPFAM" id="SSF52540">
    <property type="entry name" value="P-loop containing nucleoside triphosphate hydrolases"/>
    <property type="match status" value="1"/>
</dbReference>
<comment type="similarity">
    <text evidence="2 9">Belongs to the Mg-chelatase subunits D/I family.</text>
</comment>
<keyword evidence="3 9" id="KW-0602">Photosynthesis</keyword>
<comment type="function">
    <text evidence="9">Involved in chlorophyll biosynthesis. Catalyzes the insertion of magnesium ion into protoporphyrin IX to yield Mg-protoporphyrin IX.</text>
</comment>
<dbReference type="GO" id="GO:0015995">
    <property type="term" value="P:chlorophyll biosynthetic process"/>
    <property type="evidence" value="ECO:0007669"/>
    <property type="project" value="UniProtKB-UniPathway"/>
</dbReference>
<name>A0A7S3U9Z7_9CHLO</name>
<dbReference type="SMART" id="SM00327">
    <property type="entry name" value="VWA"/>
    <property type="match status" value="1"/>
</dbReference>
<evidence type="ECO:0000256" key="10">
    <source>
        <dbReference type="SAM" id="MobiDB-lite"/>
    </source>
</evidence>
<organism evidence="12">
    <name type="scientific">Picocystis salinarum</name>
    <dbReference type="NCBI Taxonomy" id="88271"/>
    <lineage>
        <taxon>Eukaryota</taxon>
        <taxon>Viridiplantae</taxon>
        <taxon>Chlorophyta</taxon>
        <taxon>Picocystophyceae</taxon>
        <taxon>Picocystales</taxon>
        <taxon>Picocystaceae</taxon>
        <taxon>Picocystis</taxon>
    </lineage>
</organism>
<evidence type="ECO:0000256" key="6">
    <source>
        <dbReference type="ARBA" id="ARBA00022840"/>
    </source>
</evidence>
<dbReference type="GO" id="GO:0016851">
    <property type="term" value="F:magnesium chelatase activity"/>
    <property type="evidence" value="ECO:0007669"/>
    <property type="project" value="UniProtKB-UniRule"/>
</dbReference>
<evidence type="ECO:0000256" key="4">
    <source>
        <dbReference type="ARBA" id="ARBA00022598"/>
    </source>
</evidence>
<dbReference type="InterPro" id="IPR011776">
    <property type="entry name" value="Mg_chelatase_ATPase-dsu"/>
</dbReference>
<keyword evidence="5 9" id="KW-0547">Nucleotide-binding</keyword>
<feature type="compositionally biased region" description="Pro residues" evidence="10">
    <location>
        <begin position="337"/>
        <end position="352"/>
    </location>
</feature>
<dbReference type="GO" id="GO:0009507">
    <property type="term" value="C:chloroplast"/>
    <property type="evidence" value="ECO:0007669"/>
    <property type="project" value="UniProtKB-SubCell"/>
</dbReference>
<evidence type="ECO:0000256" key="8">
    <source>
        <dbReference type="ARBA" id="ARBA00048693"/>
    </source>
</evidence>
<dbReference type="Pfam" id="PF13519">
    <property type="entry name" value="VWA_2"/>
    <property type="match status" value="1"/>
</dbReference>
<comment type="activity regulation">
    <text evidence="9">Redox regulation; active in reducing conditions, inactive in oxidizing conditions.</text>
</comment>
<dbReference type="InterPro" id="IPR027417">
    <property type="entry name" value="P-loop_NTPase"/>
</dbReference>
<dbReference type="Gene3D" id="3.40.50.300">
    <property type="entry name" value="P-loop containing nucleotide triphosphate hydrolases"/>
    <property type="match status" value="1"/>
</dbReference>
<accession>A0A7S3U9Z7</accession>
<dbReference type="InterPro" id="IPR036465">
    <property type="entry name" value="vWFA_dom_sf"/>
</dbReference>
<dbReference type="InterPro" id="IPR003593">
    <property type="entry name" value="AAA+_ATPase"/>
</dbReference>
<dbReference type="Pfam" id="PF01078">
    <property type="entry name" value="Mg_chelatase"/>
    <property type="match status" value="1"/>
</dbReference>
<dbReference type="GO" id="GO:0005524">
    <property type="term" value="F:ATP binding"/>
    <property type="evidence" value="ECO:0007669"/>
    <property type="project" value="UniProtKB-UniRule"/>
</dbReference>
<comment type="pathway">
    <text evidence="1 9">Porphyrin-containing compound metabolism; chlorophyll biosynthesis.</text>
</comment>
<reference evidence="12" key="1">
    <citation type="submission" date="2021-01" db="EMBL/GenBank/DDBJ databases">
        <authorList>
            <person name="Corre E."/>
            <person name="Pelletier E."/>
            <person name="Niang G."/>
            <person name="Scheremetjew M."/>
            <person name="Finn R."/>
            <person name="Kale V."/>
            <person name="Holt S."/>
            <person name="Cochrane G."/>
            <person name="Meng A."/>
            <person name="Brown T."/>
            <person name="Cohen L."/>
        </authorList>
    </citation>
    <scope>NUCLEOTIDE SEQUENCE</scope>
    <source>
        <strain evidence="12">CCMP1897</strain>
    </source>
</reference>
<proteinExistence type="inferred from homology"/>
<comment type="catalytic activity">
    <reaction evidence="8 9">
        <text>protoporphyrin IX + Mg(2+) + ATP + H2O = Mg-protoporphyrin IX + ADP + phosphate + 3 H(+)</text>
        <dbReference type="Rhea" id="RHEA:13961"/>
        <dbReference type="ChEBI" id="CHEBI:15377"/>
        <dbReference type="ChEBI" id="CHEBI:15378"/>
        <dbReference type="ChEBI" id="CHEBI:18420"/>
        <dbReference type="ChEBI" id="CHEBI:30616"/>
        <dbReference type="ChEBI" id="CHEBI:43474"/>
        <dbReference type="ChEBI" id="CHEBI:57306"/>
        <dbReference type="ChEBI" id="CHEBI:60492"/>
        <dbReference type="ChEBI" id="CHEBI:456216"/>
        <dbReference type="EC" id="6.6.1.1"/>
    </reaction>
</comment>
<dbReference type="NCBIfam" id="TIGR02031">
    <property type="entry name" value="BchD-ChlD"/>
    <property type="match status" value="1"/>
</dbReference>
<evidence type="ECO:0000259" key="11">
    <source>
        <dbReference type="PROSITE" id="PS50234"/>
    </source>
</evidence>
<evidence type="ECO:0000256" key="1">
    <source>
        <dbReference type="ARBA" id="ARBA00005173"/>
    </source>
</evidence>
<keyword evidence="9" id="KW-0150">Chloroplast</keyword>
<evidence type="ECO:0000313" key="12">
    <source>
        <dbReference type="EMBL" id="CAE0607592.1"/>
    </source>
</evidence>
<evidence type="ECO:0000256" key="3">
    <source>
        <dbReference type="ARBA" id="ARBA00022531"/>
    </source>
</evidence>
<dbReference type="SMART" id="SM00382">
    <property type="entry name" value="AAA"/>
    <property type="match status" value="1"/>
</dbReference>
<dbReference type="PANTHER" id="PTHR43473">
    <property type="entry name" value="MAGNESIUM-CHELATASE SUBUNIT CHLD, CHLOROPLASTIC"/>
    <property type="match status" value="1"/>
</dbReference>
<keyword evidence="4 9" id="KW-0436">Ligase</keyword>
<dbReference type="InterPro" id="IPR041628">
    <property type="entry name" value="ChlI/MoxR_AAA_lid"/>
</dbReference>
<evidence type="ECO:0000256" key="5">
    <source>
        <dbReference type="ARBA" id="ARBA00022741"/>
    </source>
</evidence>
<dbReference type="EC" id="6.6.1.1" evidence="9"/>
<feature type="region of interest" description="Disordered" evidence="10">
    <location>
        <begin position="333"/>
        <end position="393"/>
    </location>
</feature>
<dbReference type="Gene3D" id="1.10.8.80">
    <property type="entry name" value="Magnesium chelatase subunit I, C-Terminal domain"/>
    <property type="match status" value="1"/>
</dbReference>
<dbReference type="PANTHER" id="PTHR43473:SF2">
    <property type="entry name" value="MAGNESIUM-CHELATASE SUBUNIT CHLD, CHLOROPLASTIC"/>
    <property type="match status" value="1"/>
</dbReference>
<dbReference type="InterPro" id="IPR041702">
    <property type="entry name" value="BchD/ChlD_VWA"/>
</dbReference>
<keyword evidence="7 9" id="KW-0149">Chlorophyll biosynthesis</keyword>
<gene>
    <name evidence="12" type="ORF">PSAL00342_LOCUS1409</name>
</gene>
<comment type="subcellular location">
    <subcellularLocation>
        <location evidence="9">Plastid</location>
        <location evidence="9">Chloroplast</location>
    </subcellularLocation>
</comment>
<dbReference type="AlphaFoldDB" id="A0A7S3U9Z7"/>
<feature type="compositionally biased region" description="Acidic residues" evidence="10">
    <location>
        <begin position="353"/>
        <end position="392"/>
    </location>
</feature>
<evidence type="ECO:0000256" key="7">
    <source>
        <dbReference type="ARBA" id="ARBA00023171"/>
    </source>
</evidence>
<dbReference type="GO" id="GO:0015979">
    <property type="term" value="P:photosynthesis"/>
    <property type="evidence" value="ECO:0007669"/>
    <property type="project" value="UniProtKB-UniRule"/>
</dbReference>
<feature type="domain" description="VWFA" evidence="11">
    <location>
        <begin position="490"/>
        <end position="687"/>
    </location>
</feature>
<comment type="subunit">
    <text evidence="9">The magnesium chelatase complex is a heterotrimer consisting of subunits CHLI, CHLD, AND CHLH.</text>
</comment>
<keyword evidence="6 9" id="KW-0067">ATP-binding</keyword>
<dbReference type="InterPro" id="IPR000523">
    <property type="entry name" value="Mg_chelatse_chII-like_cat_dom"/>
</dbReference>
<dbReference type="InterPro" id="IPR002035">
    <property type="entry name" value="VWF_A"/>
</dbReference>
<sequence>MNEGFTPVEDVRMRTTFPLAAVIGQEAIKTALLLGAVDPTLGGVAISGRRGTAKSVMARGLHALLPPIEVVEGSYCNADPARPNEWETGLASLINYQDGSDVPTKVKPAPFVQIPLGVTEDRLVGTVDIEESMRQGKTVFQPGLLAEAHRGVLYIDEINLLDEGISNLLLSILADGINVVEREGLSITHPCKPLLIATYNPEEGGIREHLLDRIAVTLSADMAMSFDDRVSAVDIATSFQDFRATVLSEAEEATDSTKTQVVLAREWLKDVTIGDKQVQYLVDECMRGQVQGHRAELFATRVAMAHAALGGRDSVTPEDLKKAVELVILPRATQIDAPPPDQPPPPPPPPPQDDAEENEEEENEEEEEQEEEEETEEDKEDESEQIPEEFVFDSEGVVMDENLLYLAQMQQRNQGRSGRSKNLIFSDDRGRYIKPMLPKGKVTRLAVDATMRAAAPYQASRRARSTTERKVYVEKSDMRSKKLARKAGALVIFVVDASGSMALNRMQSAKGAALRLLTDSYQSRDQVCLIPFRGDKAEVLLPPSKSIAMAKNRLDRLPCGGGSPLAHGLSTAVRVGMNALSAGEVGRCMVVCLTDGRANVTLAKSNGDPDAIAPDAPKPTQEDIRDEILDISKKVGLAGLQLLVIDTENKFVSTGFAEEIAKAAGGKYYYLPNANDATIAAATSQAIAAAKAS</sequence>
<keyword evidence="9" id="KW-0934">Plastid</keyword>
<evidence type="ECO:0000256" key="2">
    <source>
        <dbReference type="ARBA" id="ARBA00005799"/>
    </source>
</evidence>
<protein>
    <recommendedName>
        <fullName evidence="9">Mg-protoporphyrin IX chelatase</fullName>
        <ecNumber evidence="9">6.6.1.1</ecNumber>
    </recommendedName>
</protein>
<dbReference type="CDD" id="cd00009">
    <property type="entry name" value="AAA"/>
    <property type="match status" value="1"/>
</dbReference>
<dbReference type="PROSITE" id="PS50234">
    <property type="entry name" value="VWFA"/>
    <property type="match status" value="1"/>
</dbReference>
<dbReference type="CDD" id="cd01451">
    <property type="entry name" value="vWA_Magnesium_chelatase"/>
    <property type="match status" value="1"/>
</dbReference>
<dbReference type="EMBL" id="HBIS01001599">
    <property type="protein sequence ID" value="CAE0607592.1"/>
    <property type="molecule type" value="Transcribed_RNA"/>
</dbReference>
<dbReference type="Gene3D" id="3.40.50.410">
    <property type="entry name" value="von Willebrand factor, type A domain"/>
    <property type="match status" value="1"/>
</dbReference>
<evidence type="ECO:0000256" key="9">
    <source>
        <dbReference type="RuleBase" id="RU362087"/>
    </source>
</evidence>